<dbReference type="PRINTS" id="PR01415">
    <property type="entry name" value="ANKYRIN"/>
</dbReference>
<comment type="caution">
    <text evidence="4">The sequence shown here is derived from an EMBL/GenBank/DDBJ whole genome shotgun (WGS) entry which is preliminary data.</text>
</comment>
<dbReference type="InterPro" id="IPR036770">
    <property type="entry name" value="Ankyrin_rpt-contain_sf"/>
</dbReference>
<feature type="repeat" description="ANK" evidence="3">
    <location>
        <begin position="50"/>
        <end position="82"/>
    </location>
</feature>
<evidence type="ECO:0000256" key="1">
    <source>
        <dbReference type="ARBA" id="ARBA00022737"/>
    </source>
</evidence>
<dbReference type="STRING" id="74557.A0A1W0A5C4"/>
<proteinExistence type="predicted"/>
<dbReference type="GO" id="GO:0005829">
    <property type="term" value="C:cytosol"/>
    <property type="evidence" value="ECO:0007669"/>
    <property type="project" value="TreeGrafter"/>
</dbReference>
<sequence>MFYSNNGSDPNSDMNVNGVTSLFVTAQDDHKAIVSVLISTGGNVNLGNNDGATPLHISAFMGHKGIVSMLIVAGANVNQATIDGETPLFNAAYSGNRNIISVLISAGAIVDQAEAVDEKVNNTTFYSALNGHKNTVSNGATPLHVAAYFGHAAIVTSLISAKADLNFF</sequence>
<organism evidence="4 5">
    <name type="scientific">Thraustotheca clavata</name>
    <dbReference type="NCBI Taxonomy" id="74557"/>
    <lineage>
        <taxon>Eukaryota</taxon>
        <taxon>Sar</taxon>
        <taxon>Stramenopiles</taxon>
        <taxon>Oomycota</taxon>
        <taxon>Saprolegniomycetes</taxon>
        <taxon>Saprolegniales</taxon>
        <taxon>Achlyaceae</taxon>
        <taxon>Thraustotheca</taxon>
    </lineage>
</organism>
<accession>A0A1W0A5C4</accession>
<dbReference type="PANTHER" id="PTHR46680">
    <property type="entry name" value="NF-KAPPA-B INHIBITOR ALPHA"/>
    <property type="match status" value="1"/>
</dbReference>
<protein>
    <submittedName>
        <fullName evidence="4">Ankyrin repeat domain protein-like</fullName>
    </submittedName>
</protein>
<feature type="repeat" description="ANK" evidence="3">
    <location>
        <begin position="138"/>
        <end position="168"/>
    </location>
</feature>
<dbReference type="Proteomes" id="UP000243217">
    <property type="component" value="Unassembled WGS sequence"/>
</dbReference>
<name>A0A1W0A5C4_9STRA</name>
<dbReference type="PANTHER" id="PTHR46680:SF3">
    <property type="entry name" value="NF-KAPPA-B INHIBITOR CACTUS"/>
    <property type="match status" value="1"/>
</dbReference>
<evidence type="ECO:0000313" key="5">
    <source>
        <dbReference type="Proteomes" id="UP000243217"/>
    </source>
</evidence>
<dbReference type="AlphaFoldDB" id="A0A1W0A5C4"/>
<keyword evidence="5" id="KW-1185">Reference proteome</keyword>
<dbReference type="PROSITE" id="PS50297">
    <property type="entry name" value="ANK_REP_REGION"/>
    <property type="match status" value="3"/>
</dbReference>
<gene>
    <name evidence="4" type="ORF">THRCLA_02404</name>
</gene>
<dbReference type="Pfam" id="PF12796">
    <property type="entry name" value="Ank_2"/>
    <property type="match status" value="1"/>
</dbReference>
<dbReference type="Gene3D" id="1.25.40.20">
    <property type="entry name" value="Ankyrin repeat-containing domain"/>
    <property type="match status" value="2"/>
</dbReference>
<dbReference type="OrthoDB" id="40158at2759"/>
<keyword evidence="1" id="KW-0677">Repeat</keyword>
<dbReference type="GO" id="GO:0051059">
    <property type="term" value="F:NF-kappaB binding"/>
    <property type="evidence" value="ECO:0007669"/>
    <property type="project" value="TreeGrafter"/>
</dbReference>
<dbReference type="InterPro" id="IPR051070">
    <property type="entry name" value="NF-kappa-B_inhibitor"/>
</dbReference>
<dbReference type="SUPFAM" id="SSF48403">
    <property type="entry name" value="Ankyrin repeat"/>
    <property type="match status" value="1"/>
</dbReference>
<feature type="repeat" description="ANK" evidence="3">
    <location>
        <begin position="17"/>
        <end position="49"/>
    </location>
</feature>
<dbReference type="Pfam" id="PF00023">
    <property type="entry name" value="Ank"/>
    <property type="match status" value="2"/>
</dbReference>
<evidence type="ECO:0000313" key="4">
    <source>
        <dbReference type="EMBL" id="OQS05483.1"/>
    </source>
</evidence>
<dbReference type="SMART" id="SM00248">
    <property type="entry name" value="ANK"/>
    <property type="match status" value="4"/>
</dbReference>
<feature type="repeat" description="ANK" evidence="3">
    <location>
        <begin position="83"/>
        <end position="115"/>
    </location>
</feature>
<dbReference type="GO" id="GO:0071356">
    <property type="term" value="P:cellular response to tumor necrosis factor"/>
    <property type="evidence" value="ECO:0007669"/>
    <property type="project" value="TreeGrafter"/>
</dbReference>
<reference evidence="4 5" key="1">
    <citation type="journal article" date="2014" name="Genome Biol. Evol.">
        <title>The secreted proteins of Achlya hypogyna and Thraustotheca clavata identify the ancestral oomycete secretome and reveal gene acquisitions by horizontal gene transfer.</title>
        <authorList>
            <person name="Misner I."/>
            <person name="Blouin N."/>
            <person name="Leonard G."/>
            <person name="Richards T.A."/>
            <person name="Lane C.E."/>
        </authorList>
    </citation>
    <scope>NUCLEOTIDE SEQUENCE [LARGE SCALE GENOMIC DNA]</scope>
    <source>
        <strain evidence="4 5">ATCC 34112</strain>
    </source>
</reference>
<dbReference type="InterPro" id="IPR002110">
    <property type="entry name" value="Ankyrin_rpt"/>
</dbReference>
<evidence type="ECO:0000256" key="3">
    <source>
        <dbReference type="PROSITE-ProRule" id="PRU00023"/>
    </source>
</evidence>
<keyword evidence="2 3" id="KW-0040">ANK repeat</keyword>
<dbReference type="EMBL" id="JNBS01000451">
    <property type="protein sequence ID" value="OQS05483.1"/>
    <property type="molecule type" value="Genomic_DNA"/>
</dbReference>
<dbReference type="PROSITE" id="PS50088">
    <property type="entry name" value="ANK_REPEAT"/>
    <property type="match status" value="4"/>
</dbReference>
<evidence type="ECO:0000256" key="2">
    <source>
        <dbReference type="ARBA" id="ARBA00023043"/>
    </source>
</evidence>